<evidence type="ECO:0000259" key="5">
    <source>
        <dbReference type="Pfam" id="PF02892"/>
    </source>
</evidence>
<evidence type="ECO:0000256" key="3">
    <source>
        <dbReference type="ARBA" id="ARBA00022833"/>
    </source>
</evidence>
<evidence type="ECO:0000313" key="6">
    <source>
        <dbReference type="Proteomes" id="UP000887578"/>
    </source>
</evidence>
<evidence type="ECO:0000256" key="4">
    <source>
        <dbReference type="SAM" id="MobiDB-lite"/>
    </source>
</evidence>
<dbReference type="AlphaFoldDB" id="A0A914P8W6"/>
<keyword evidence="3" id="KW-0862">Zinc</keyword>
<evidence type="ECO:0000256" key="2">
    <source>
        <dbReference type="ARBA" id="ARBA00022771"/>
    </source>
</evidence>
<dbReference type="Proteomes" id="UP000887578">
    <property type="component" value="Unplaced"/>
</dbReference>
<organism evidence="6 7">
    <name type="scientific">Panagrolaimus davidi</name>
    <dbReference type="NCBI Taxonomy" id="227884"/>
    <lineage>
        <taxon>Eukaryota</taxon>
        <taxon>Metazoa</taxon>
        <taxon>Ecdysozoa</taxon>
        <taxon>Nematoda</taxon>
        <taxon>Chromadorea</taxon>
        <taxon>Rhabditida</taxon>
        <taxon>Tylenchina</taxon>
        <taxon>Panagrolaimomorpha</taxon>
        <taxon>Panagrolaimoidea</taxon>
        <taxon>Panagrolaimidae</taxon>
        <taxon>Panagrolaimus</taxon>
    </lineage>
</organism>
<keyword evidence="6" id="KW-1185">Reference proteome</keyword>
<feature type="domain" description="BED-type" evidence="5">
    <location>
        <begin position="76"/>
        <end position="117"/>
    </location>
</feature>
<dbReference type="WBParaSite" id="PDA_v2.g13905.t1">
    <property type="protein sequence ID" value="PDA_v2.g13905.t1"/>
    <property type="gene ID" value="PDA_v2.g13905"/>
</dbReference>
<proteinExistence type="predicted"/>
<reference evidence="7" key="1">
    <citation type="submission" date="2022-11" db="UniProtKB">
        <authorList>
            <consortium name="WormBaseParasite"/>
        </authorList>
    </citation>
    <scope>IDENTIFICATION</scope>
</reference>
<protein>
    <submittedName>
        <fullName evidence="7">BED-type domain-containing protein</fullName>
    </submittedName>
</protein>
<sequence>MMKNSFEFPRQQKSEVPNPEVNQYKSSQRLLNPNETPEQLNEDDVISDEEAGGEEEGGMEIDGVEESNVKKRKNESLVWKYIQRDGKIFKCQFDPCTKTFTSNNITNMKSHLLRKHNVDLSGKRKAESAISKTAPSKKKRDITYEITMLIEEIDKEIALCDNKLIIFEKF</sequence>
<evidence type="ECO:0000313" key="7">
    <source>
        <dbReference type="WBParaSite" id="PDA_v2.g13905.t1"/>
    </source>
</evidence>
<feature type="compositionally biased region" description="Acidic residues" evidence="4">
    <location>
        <begin position="40"/>
        <end position="65"/>
    </location>
</feature>
<dbReference type="GO" id="GO:0008270">
    <property type="term" value="F:zinc ion binding"/>
    <property type="evidence" value="ECO:0007669"/>
    <property type="project" value="UniProtKB-KW"/>
</dbReference>
<accession>A0A914P8W6</accession>
<name>A0A914P8W6_9BILA</name>
<feature type="compositionally biased region" description="Polar residues" evidence="4">
    <location>
        <begin position="20"/>
        <end position="39"/>
    </location>
</feature>
<keyword evidence="1" id="KW-0479">Metal-binding</keyword>
<dbReference type="GO" id="GO:0003677">
    <property type="term" value="F:DNA binding"/>
    <property type="evidence" value="ECO:0007669"/>
    <property type="project" value="InterPro"/>
</dbReference>
<dbReference type="InterPro" id="IPR003656">
    <property type="entry name" value="Znf_BED"/>
</dbReference>
<keyword evidence="2" id="KW-0863">Zinc-finger</keyword>
<dbReference type="Gene3D" id="3.30.160.60">
    <property type="entry name" value="Classic Zinc Finger"/>
    <property type="match status" value="1"/>
</dbReference>
<feature type="region of interest" description="Disordered" evidence="4">
    <location>
        <begin position="1"/>
        <end position="71"/>
    </location>
</feature>
<evidence type="ECO:0000256" key="1">
    <source>
        <dbReference type="ARBA" id="ARBA00022723"/>
    </source>
</evidence>
<dbReference type="Pfam" id="PF02892">
    <property type="entry name" value="zf-BED"/>
    <property type="match status" value="1"/>
</dbReference>